<evidence type="ECO:0000313" key="2">
    <source>
        <dbReference type="Proteomes" id="UP000193986"/>
    </source>
</evidence>
<name>A0A1Y2AFD2_9TREE</name>
<dbReference type="AlphaFoldDB" id="A0A1Y2AFD2"/>
<gene>
    <name evidence="1" type="ORF">BCR39DRAFT_553965</name>
</gene>
<protein>
    <recommendedName>
        <fullName evidence="3">Beta-lactamase-like protein</fullName>
    </recommendedName>
</protein>
<organism evidence="1 2">
    <name type="scientific">Naematelia encephala</name>
    <dbReference type="NCBI Taxonomy" id="71784"/>
    <lineage>
        <taxon>Eukaryota</taxon>
        <taxon>Fungi</taxon>
        <taxon>Dikarya</taxon>
        <taxon>Basidiomycota</taxon>
        <taxon>Agaricomycotina</taxon>
        <taxon>Tremellomycetes</taxon>
        <taxon>Tremellales</taxon>
        <taxon>Naemateliaceae</taxon>
        <taxon>Naematelia</taxon>
    </lineage>
</organism>
<dbReference type="InterPro" id="IPR025638">
    <property type="entry name" value="DUF4336"/>
</dbReference>
<evidence type="ECO:0008006" key="3">
    <source>
        <dbReference type="Google" id="ProtNLM"/>
    </source>
</evidence>
<dbReference type="PANTHER" id="PTHR33835">
    <property type="entry name" value="YALI0C07656P"/>
    <property type="match status" value="1"/>
</dbReference>
<dbReference type="PANTHER" id="PTHR33835:SF1">
    <property type="entry name" value="METALLO-BETA-LACTAMASE DOMAIN-CONTAINING PROTEIN"/>
    <property type="match status" value="1"/>
</dbReference>
<accession>A0A1Y2AFD2</accession>
<dbReference type="Proteomes" id="UP000193986">
    <property type="component" value="Unassembled WGS sequence"/>
</dbReference>
<comment type="caution">
    <text evidence="1">The sequence shown here is derived from an EMBL/GenBank/DDBJ whole genome shotgun (WGS) entry which is preliminary data.</text>
</comment>
<dbReference type="InParanoid" id="A0A1Y2AFD2"/>
<proteinExistence type="predicted"/>
<sequence>MSTPNTIEQSSFSIPEILSASTDERDKTISIKQVTPDIITFGLPFSRAGLVPLGGRTTAIRVDQADSPVFIYVSHPLTSATKDAISKLGGEVKWLVTPDGEHGMYIEEYTKAYPNAKPIGVSRFKEKKPNVNWAGLFGAGGESQQYGFEPHITLHQVSAHANDELLAIHHPSGTLVEADMLFNLPPTEQYARAGGIPTLFKLFGSGKSMSPGGYLHTQMASAIAKDKELLKKELLPIQQAKWDRIIPCHGDIIETKGKAAWDQVWAKYASL</sequence>
<keyword evidence="2" id="KW-1185">Reference proteome</keyword>
<dbReference type="EMBL" id="MCFC01000114">
    <property type="protein sequence ID" value="ORY21299.1"/>
    <property type="molecule type" value="Genomic_DNA"/>
</dbReference>
<dbReference type="OrthoDB" id="421671at2759"/>
<evidence type="ECO:0000313" key="1">
    <source>
        <dbReference type="EMBL" id="ORY21299.1"/>
    </source>
</evidence>
<reference evidence="1 2" key="1">
    <citation type="submission" date="2016-07" db="EMBL/GenBank/DDBJ databases">
        <title>Pervasive Adenine N6-methylation of Active Genes in Fungi.</title>
        <authorList>
            <consortium name="DOE Joint Genome Institute"/>
            <person name="Mondo S.J."/>
            <person name="Dannebaum R.O."/>
            <person name="Kuo R.C."/>
            <person name="Labutti K."/>
            <person name="Haridas S."/>
            <person name="Kuo A."/>
            <person name="Salamov A."/>
            <person name="Ahrendt S.R."/>
            <person name="Lipzen A."/>
            <person name="Sullivan W."/>
            <person name="Andreopoulos W.B."/>
            <person name="Clum A."/>
            <person name="Lindquist E."/>
            <person name="Daum C."/>
            <person name="Ramamoorthy G.K."/>
            <person name="Gryganskyi A."/>
            <person name="Culley D."/>
            <person name="Magnuson J.K."/>
            <person name="James T.Y."/>
            <person name="O'Malley M.A."/>
            <person name="Stajich J.E."/>
            <person name="Spatafora J.W."/>
            <person name="Visel A."/>
            <person name="Grigoriev I.V."/>
        </authorList>
    </citation>
    <scope>NUCLEOTIDE SEQUENCE [LARGE SCALE GENOMIC DNA]</scope>
    <source>
        <strain evidence="1 2">68-887.2</strain>
    </source>
</reference>